<dbReference type="PANTHER" id="PTHR37937:SF1">
    <property type="entry name" value="CONJUGATIVE TRANSFER: DNA TRANSPORT"/>
    <property type="match status" value="1"/>
</dbReference>
<evidence type="ECO:0000256" key="3">
    <source>
        <dbReference type="ARBA" id="ARBA00022475"/>
    </source>
</evidence>
<proteinExistence type="inferred from homology"/>
<keyword evidence="4 8" id="KW-0812">Transmembrane</keyword>
<keyword evidence="10" id="KW-1185">Reference proteome</keyword>
<keyword evidence="3" id="KW-1003">Cell membrane</keyword>
<dbReference type="GO" id="GO:0005886">
    <property type="term" value="C:plasma membrane"/>
    <property type="evidence" value="ECO:0007669"/>
    <property type="project" value="UniProtKB-SubCell"/>
</dbReference>
<dbReference type="InterPro" id="IPR051539">
    <property type="entry name" value="T4SS-coupling_protein"/>
</dbReference>
<keyword evidence="6 8" id="KW-0472">Membrane</keyword>
<dbReference type="InterPro" id="IPR027417">
    <property type="entry name" value="P-loop_NTPase"/>
</dbReference>
<keyword evidence="5 8" id="KW-1133">Transmembrane helix</keyword>
<protein>
    <submittedName>
        <fullName evidence="9">Conjugal transfer protein TraG</fullName>
    </submittedName>
</protein>
<feature type="compositionally biased region" description="Polar residues" evidence="7">
    <location>
        <begin position="768"/>
        <end position="780"/>
    </location>
</feature>
<dbReference type="PANTHER" id="PTHR37937">
    <property type="entry name" value="CONJUGATIVE TRANSFER: DNA TRANSPORT"/>
    <property type="match status" value="1"/>
</dbReference>
<evidence type="ECO:0000313" key="10">
    <source>
        <dbReference type="Proteomes" id="UP000288024"/>
    </source>
</evidence>
<feature type="transmembrane region" description="Helical" evidence="8">
    <location>
        <begin position="89"/>
        <end position="111"/>
    </location>
</feature>
<feature type="transmembrane region" description="Helical" evidence="8">
    <location>
        <begin position="12"/>
        <end position="35"/>
    </location>
</feature>
<evidence type="ECO:0000256" key="5">
    <source>
        <dbReference type="ARBA" id="ARBA00022989"/>
    </source>
</evidence>
<dbReference type="Gene3D" id="3.40.50.300">
    <property type="entry name" value="P-loop containing nucleotide triphosphate hydrolases"/>
    <property type="match status" value="1"/>
</dbReference>
<evidence type="ECO:0000256" key="1">
    <source>
        <dbReference type="ARBA" id="ARBA00004651"/>
    </source>
</evidence>
<dbReference type="AlphaFoldDB" id="A0A3S2TSL6"/>
<reference evidence="9 10" key="1">
    <citation type="submission" date="2019-01" db="EMBL/GenBank/DDBJ databases">
        <title>Bacillus sp. M5HDSG1-1, whole genome shotgun sequence.</title>
        <authorList>
            <person name="Tuo L."/>
        </authorList>
    </citation>
    <scope>NUCLEOTIDE SEQUENCE [LARGE SCALE GENOMIC DNA]</scope>
    <source>
        <strain evidence="9 10">M5HDSG1-1</strain>
    </source>
</reference>
<evidence type="ECO:0000256" key="8">
    <source>
        <dbReference type="SAM" id="Phobius"/>
    </source>
</evidence>
<feature type="region of interest" description="Disordered" evidence="7">
    <location>
        <begin position="757"/>
        <end position="780"/>
    </location>
</feature>
<name>A0A3S2TSL6_9BACI</name>
<evidence type="ECO:0000256" key="6">
    <source>
        <dbReference type="ARBA" id="ARBA00023136"/>
    </source>
</evidence>
<organism evidence="9 10">
    <name type="scientific">Niallia taxi</name>
    <dbReference type="NCBI Taxonomy" id="2499688"/>
    <lineage>
        <taxon>Bacteria</taxon>
        <taxon>Bacillati</taxon>
        <taxon>Bacillota</taxon>
        <taxon>Bacilli</taxon>
        <taxon>Bacillales</taxon>
        <taxon>Bacillaceae</taxon>
        <taxon>Niallia</taxon>
    </lineage>
</organism>
<evidence type="ECO:0000313" key="9">
    <source>
        <dbReference type="EMBL" id="RVT59528.1"/>
    </source>
</evidence>
<comment type="caution">
    <text evidence="9">The sequence shown here is derived from an EMBL/GenBank/DDBJ whole genome shotgun (WGS) entry which is preliminary data.</text>
</comment>
<dbReference type="CDD" id="cd01127">
    <property type="entry name" value="TrwB_TraG_TraD_VirD4"/>
    <property type="match status" value="1"/>
</dbReference>
<dbReference type="SUPFAM" id="SSF52540">
    <property type="entry name" value="P-loop containing nucleoside triphosphate hydrolases"/>
    <property type="match status" value="1"/>
</dbReference>
<accession>A0A3S2TSL6</accession>
<evidence type="ECO:0000256" key="4">
    <source>
        <dbReference type="ARBA" id="ARBA00022692"/>
    </source>
</evidence>
<feature type="region of interest" description="Disordered" evidence="7">
    <location>
        <begin position="874"/>
        <end position="896"/>
    </location>
</feature>
<dbReference type="RefSeq" id="WP_127739953.1">
    <property type="nucleotide sequence ID" value="NZ_CP196005.1"/>
</dbReference>
<dbReference type="EMBL" id="RZTZ01000009">
    <property type="protein sequence ID" value="RVT59528.1"/>
    <property type="molecule type" value="Genomic_DNA"/>
</dbReference>
<evidence type="ECO:0000256" key="7">
    <source>
        <dbReference type="SAM" id="MobiDB-lite"/>
    </source>
</evidence>
<comment type="subcellular location">
    <subcellularLocation>
        <location evidence="1">Cell membrane</location>
        <topology evidence="1">Multi-pass membrane protein</topology>
    </subcellularLocation>
</comment>
<feature type="transmembrane region" description="Helical" evidence="8">
    <location>
        <begin position="131"/>
        <end position="162"/>
    </location>
</feature>
<sequence>MSNWRVHPKVPAISISVIGVLSLYLSIRSIVNYLFVMTGQFTGSIASFVLFGSTMYPGFIGFSISTVILIGGWLISTKYKKFQTPFWRLIWFWNMFLGITFYYLWLITMPVYNTLIPYLGNLIEKLQVDNIWFAVAVGDINTLFITIIFTPSVVTGMILMWLGGQYSQYSEDIKTAFYEFEYKNSLLQKWFRKSDTEQWPDVVLGPDSETKELIIQPGRDRTLNNIIIGSIGTGKTAALLLPIINQDLHWMTKFINDYPKISKLENYDSEDVRGKYLNSISIIEPSNDLCQKAYQLVQAHGIPEESVFYIDPTNENTPSINPMQGPVDQVAEAFAMVIEGLAEGGGNDFFKQSERNHLKNYIYLLKLHNPDKEVTFDILLRMYDNPQLVRQMHLELKDTIPPDFDLIENRDDRNHWAIVKQIDEWFDMNHIPKVFRVAGNAVAEKVAHGEYRGQDVYVDAQGEYVKGLRNTLNDIGANILIRRVLFGKSNFSFDEHLEKGGILLVNTAKGELAGLSNILGKLVLLSLQNAVFRRKPNTSTFAHIIADEFPDYIFQPFKEFPAQSRKYKAIVTVVAQTITQLADKYGETYMQTLLGTLRHKMVYGDIPSYDAKLFSEIFGEDEKFEEGKNEQAVSPLQEQPMLRTGSSYQKKKEAILSPSDIIYQKAFQAAIKIVVNNKPVPVRQIDANFVPRAEFKEAVVKVLPENGDIWLEERRKAKGNDLELIQQGIEEVKAAPPDLMKEKKEEKLEEDVIKFSVNPSGAPEQKPTFKSNGINKNSNHSNLAIKNQITILEPLGSEPNESVPLINSNLLTKEEKVNDHEKNSAKIEEFDLGSLFNKQMYITEIELKEKKEVKQSKLGDEELALIKELQSEVNQVKKEEKSTSSPLDGFIQPFDS</sequence>
<evidence type="ECO:0000256" key="2">
    <source>
        <dbReference type="ARBA" id="ARBA00008806"/>
    </source>
</evidence>
<feature type="transmembrane region" description="Helical" evidence="8">
    <location>
        <begin position="55"/>
        <end position="77"/>
    </location>
</feature>
<dbReference type="Pfam" id="PF02534">
    <property type="entry name" value="T4SS-DNA_transf"/>
    <property type="match status" value="1"/>
</dbReference>
<dbReference type="Proteomes" id="UP000288024">
    <property type="component" value="Unassembled WGS sequence"/>
</dbReference>
<gene>
    <name evidence="9" type="ORF">EM808_19745</name>
</gene>
<dbReference type="InterPro" id="IPR003688">
    <property type="entry name" value="TraG/VirD4"/>
</dbReference>
<comment type="similarity">
    <text evidence="2">Belongs to the VirD4/TraG family.</text>
</comment>
<dbReference type="GeneID" id="87619088"/>